<dbReference type="AlphaFoldDB" id="A0A7J7ELG4"/>
<protein>
    <submittedName>
        <fullName evidence="4">Uncharacterized protein</fullName>
    </submittedName>
</protein>
<dbReference type="GO" id="GO:0006412">
    <property type="term" value="P:translation"/>
    <property type="evidence" value="ECO:0007669"/>
    <property type="project" value="InterPro"/>
</dbReference>
<evidence type="ECO:0000256" key="1">
    <source>
        <dbReference type="ARBA" id="ARBA00022980"/>
    </source>
</evidence>
<organism evidence="4 5">
    <name type="scientific">Diceros bicornis minor</name>
    <name type="common">South-central black rhinoceros</name>
    <dbReference type="NCBI Taxonomy" id="77932"/>
    <lineage>
        <taxon>Eukaryota</taxon>
        <taxon>Metazoa</taxon>
        <taxon>Chordata</taxon>
        <taxon>Craniata</taxon>
        <taxon>Vertebrata</taxon>
        <taxon>Euteleostomi</taxon>
        <taxon>Mammalia</taxon>
        <taxon>Eutheria</taxon>
        <taxon>Laurasiatheria</taxon>
        <taxon>Perissodactyla</taxon>
        <taxon>Rhinocerotidae</taxon>
        <taxon>Diceros</taxon>
    </lineage>
</organism>
<proteinExistence type="predicted"/>
<keyword evidence="5" id="KW-1185">Reference proteome</keyword>
<keyword evidence="1" id="KW-0689">Ribosomal protein</keyword>
<dbReference type="InterPro" id="IPR011331">
    <property type="entry name" value="Ribosomal_eL37/eL43"/>
</dbReference>
<keyword evidence="2" id="KW-0687">Ribonucleoprotein</keyword>
<name>A0A7J7ELG4_DICBM</name>
<dbReference type="Proteomes" id="UP000551758">
    <property type="component" value="Unassembled WGS sequence"/>
</dbReference>
<dbReference type="Gene3D" id="2.20.25.30">
    <property type="match status" value="1"/>
</dbReference>
<evidence type="ECO:0000256" key="2">
    <source>
        <dbReference type="ARBA" id="ARBA00023274"/>
    </source>
</evidence>
<gene>
    <name evidence="4" type="ORF">HPG69_016243</name>
</gene>
<accession>A0A7J7ELG4</accession>
<reference evidence="4 5" key="1">
    <citation type="journal article" date="2020" name="Mol. Biol. Evol.">
        <title>Interspecific Gene Flow and the Evolution of Specialization in Black and White Rhinoceros.</title>
        <authorList>
            <person name="Moodley Y."/>
            <person name="Westbury M.V."/>
            <person name="Russo I.M."/>
            <person name="Gopalakrishnan S."/>
            <person name="Rakotoarivelo A."/>
            <person name="Olsen R.A."/>
            <person name="Prost S."/>
            <person name="Tunstall T."/>
            <person name="Ryder O.A."/>
            <person name="Dalen L."/>
            <person name="Bruford M.W."/>
        </authorList>
    </citation>
    <scope>NUCLEOTIDE SEQUENCE [LARGE SCALE GENOMIC DNA]</scope>
    <source>
        <strain evidence="4">SBR-YM</strain>
        <tissue evidence="4">Skin</tissue>
    </source>
</reference>
<sequence>MAKHNQKVEIISKYQTRYGATLRKTRRNTPSAPFKVNSVPSPCSFRRGQLAPPCHPLEDPQLSHTCGVEQSVIWAPWEGEGTRLANQNLQSSQKPKRSKPKRPEEQLLKRMSIGWGG</sequence>
<evidence type="ECO:0000313" key="5">
    <source>
        <dbReference type="Proteomes" id="UP000551758"/>
    </source>
</evidence>
<feature type="region of interest" description="Disordered" evidence="3">
    <location>
        <begin position="86"/>
        <end position="117"/>
    </location>
</feature>
<dbReference type="EMBL" id="JACDTQ010002696">
    <property type="protein sequence ID" value="KAF5916491.1"/>
    <property type="molecule type" value="Genomic_DNA"/>
</dbReference>
<evidence type="ECO:0000256" key="3">
    <source>
        <dbReference type="SAM" id="MobiDB-lite"/>
    </source>
</evidence>
<comment type="caution">
    <text evidence="4">The sequence shown here is derived from an EMBL/GenBank/DDBJ whole genome shotgun (WGS) entry which is preliminary data.</text>
</comment>
<dbReference type="GO" id="GO:0044391">
    <property type="term" value="C:ribosomal subunit"/>
    <property type="evidence" value="ECO:0007669"/>
    <property type="project" value="UniProtKB-ARBA"/>
</dbReference>
<dbReference type="GO" id="GO:0003735">
    <property type="term" value="F:structural constituent of ribosome"/>
    <property type="evidence" value="ECO:0007669"/>
    <property type="project" value="InterPro"/>
</dbReference>
<evidence type="ECO:0000313" key="4">
    <source>
        <dbReference type="EMBL" id="KAF5916491.1"/>
    </source>
</evidence>